<dbReference type="InterPro" id="IPR014710">
    <property type="entry name" value="RmlC-like_jellyroll"/>
</dbReference>
<dbReference type="Gene3D" id="1.10.10.60">
    <property type="entry name" value="Homeodomain-like"/>
    <property type="match status" value="1"/>
</dbReference>
<dbReference type="InterPro" id="IPR020449">
    <property type="entry name" value="Tscrpt_reg_AraC-type_HTH"/>
</dbReference>
<dbReference type="GeneID" id="93279115"/>
<organism evidence="5 6">
    <name type="scientific">Enterocloster lavalensis</name>
    <dbReference type="NCBI Taxonomy" id="460384"/>
    <lineage>
        <taxon>Bacteria</taxon>
        <taxon>Bacillati</taxon>
        <taxon>Bacillota</taxon>
        <taxon>Clostridia</taxon>
        <taxon>Lachnospirales</taxon>
        <taxon>Lachnospiraceae</taxon>
        <taxon>Enterocloster</taxon>
    </lineage>
</organism>
<dbReference type="Pfam" id="PF02311">
    <property type="entry name" value="AraC_binding"/>
    <property type="match status" value="1"/>
</dbReference>
<dbReference type="InterPro" id="IPR003313">
    <property type="entry name" value="AraC-bd"/>
</dbReference>
<dbReference type="InterPro" id="IPR009057">
    <property type="entry name" value="Homeodomain-like_sf"/>
</dbReference>
<dbReference type="AlphaFoldDB" id="A0A1I0HPT0"/>
<dbReference type="InterPro" id="IPR018060">
    <property type="entry name" value="HTH_AraC"/>
</dbReference>
<keyword evidence="3" id="KW-0804">Transcription</keyword>
<name>A0A1I0HPT0_9FIRM</name>
<keyword evidence="2" id="KW-0238">DNA-binding</keyword>
<dbReference type="InterPro" id="IPR037923">
    <property type="entry name" value="HTH-like"/>
</dbReference>
<accession>A0A1I0HPT0</accession>
<gene>
    <name evidence="5" type="ORF">SAMN05216313_11727</name>
</gene>
<dbReference type="PANTHER" id="PTHR43280">
    <property type="entry name" value="ARAC-FAMILY TRANSCRIPTIONAL REGULATOR"/>
    <property type="match status" value="1"/>
</dbReference>
<evidence type="ECO:0000256" key="3">
    <source>
        <dbReference type="ARBA" id="ARBA00023163"/>
    </source>
</evidence>
<dbReference type="STRING" id="460384.SAMN05216313_11727"/>
<dbReference type="GO" id="GO:0043565">
    <property type="term" value="F:sequence-specific DNA binding"/>
    <property type="evidence" value="ECO:0007669"/>
    <property type="project" value="InterPro"/>
</dbReference>
<evidence type="ECO:0000313" key="6">
    <source>
        <dbReference type="Proteomes" id="UP000198508"/>
    </source>
</evidence>
<protein>
    <submittedName>
        <fullName evidence="5">AraC family transcriptional regulator, cel operon repressor</fullName>
    </submittedName>
</protein>
<reference evidence="6" key="1">
    <citation type="submission" date="2016-10" db="EMBL/GenBank/DDBJ databases">
        <authorList>
            <person name="Varghese N."/>
            <person name="Submissions S."/>
        </authorList>
    </citation>
    <scope>NUCLEOTIDE SEQUENCE [LARGE SCALE GENOMIC DNA]</scope>
    <source>
        <strain evidence="6">NLAE-zl-G277</strain>
    </source>
</reference>
<dbReference type="PROSITE" id="PS01124">
    <property type="entry name" value="HTH_ARAC_FAMILY_2"/>
    <property type="match status" value="1"/>
</dbReference>
<dbReference type="PRINTS" id="PR00032">
    <property type="entry name" value="HTHARAC"/>
</dbReference>
<feature type="domain" description="HTH araC/xylS-type" evidence="4">
    <location>
        <begin position="175"/>
        <end position="277"/>
    </location>
</feature>
<dbReference type="GO" id="GO:0003700">
    <property type="term" value="F:DNA-binding transcription factor activity"/>
    <property type="evidence" value="ECO:0007669"/>
    <property type="project" value="InterPro"/>
</dbReference>
<dbReference type="SUPFAM" id="SSF46689">
    <property type="entry name" value="Homeodomain-like"/>
    <property type="match status" value="1"/>
</dbReference>
<evidence type="ECO:0000313" key="5">
    <source>
        <dbReference type="EMBL" id="SET85979.1"/>
    </source>
</evidence>
<dbReference type="InterPro" id="IPR018062">
    <property type="entry name" value="HTH_AraC-typ_CS"/>
</dbReference>
<evidence type="ECO:0000256" key="1">
    <source>
        <dbReference type="ARBA" id="ARBA00023015"/>
    </source>
</evidence>
<sequence>MKNIPRLTANRILSSPSHGYASFITDRRQLVKIHCHSYYELFIVAQGYGTHLINSTSEPLSPGALYFIRPDDVHCYMDVTSNFKIINMIVPEETFDRLTQYLGGTFRDDLLSPPCPPHVQVSMKEFKSILTELEQLVLTKKILKEKSDVFFRITVFGLLTKYFVLSPQKSSGRTPEWLRWLSLEMLKKENFVEGLPALYRLSGKSIEHLSRACRKYLQKSPTQLINDIRLEYVVNQLQNTDEKVIAICEDAGFDSLSHFYHIFKQAYGMSPAQFRKTCRTEESGLDFADNLVYDATIPNALPFDLGLATQQG</sequence>
<evidence type="ECO:0000256" key="2">
    <source>
        <dbReference type="ARBA" id="ARBA00023125"/>
    </source>
</evidence>
<dbReference type="PROSITE" id="PS00041">
    <property type="entry name" value="HTH_ARAC_FAMILY_1"/>
    <property type="match status" value="1"/>
</dbReference>
<proteinExistence type="predicted"/>
<evidence type="ECO:0000259" key="4">
    <source>
        <dbReference type="PROSITE" id="PS01124"/>
    </source>
</evidence>
<dbReference type="SMART" id="SM00342">
    <property type="entry name" value="HTH_ARAC"/>
    <property type="match status" value="1"/>
</dbReference>
<keyword evidence="6" id="KW-1185">Reference proteome</keyword>
<dbReference type="Gene3D" id="2.60.120.10">
    <property type="entry name" value="Jelly Rolls"/>
    <property type="match status" value="1"/>
</dbReference>
<dbReference type="Pfam" id="PF12833">
    <property type="entry name" value="HTH_18"/>
    <property type="match status" value="1"/>
</dbReference>
<dbReference type="SUPFAM" id="SSF51215">
    <property type="entry name" value="Regulatory protein AraC"/>
    <property type="match status" value="1"/>
</dbReference>
<keyword evidence="1" id="KW-0805">Transcription regulation</keyword>
<dbReference type="RefSeq" id="WP_166434541.1">
    <property type="nucleotide sequence ID" value="NZ_CAJJSN010000005.1"/>
</dbReference>
<dbReference type="EMBL" id="FOIM01000017">
    <property type="protein sequence ID" value="SET85979.1"/>
    <property type="molecule type" value="Genomic_DNA"/>
</dbReference>
<dbReference type="PANTHER" id="PTHR43280:SF34">
    <property type="entry name" value="ARAC-FAMILY TRANSCRIPTIONAL REGULATOR"/>
    <property type="match status" value="1"/>
</dbReference>
<dbReference type="Proteomes" id="UP000198508">
    <property type="component" value="Unassembled WGS sequence"/>
</dbReference>